<evidence type="ECO:0000313" key="1">
    <source>
        <dbReference type="EMBL" id="KRL24102.1"/>
    </source>
</evidence>
<comment type="caution">
    <text evidence="1">The sequence shown here is derived from an EMBL/GenBank/DDBJ whole genome shotgun (WGS) entry which is preliminary data.</text>
</comment>
<evidence type="ECO:0000313" key="2">
    <source>
        <dbReference type="Proteomes" id="UP000050901"/>
    </source>
</evidence>
<dbReference type="PATRIC" id="fig|1423771.3.peg.1045"/>
<dbReference type="UniPathway" id="UPA00908">
    <property type="reaction ID" value="UER00884"/>
</dbReference>
<dbReference type="Gene3D" id="3.30.460.10">
    <property type="entry name" value="Beta Polymerase, domain 2"/>
    <property type="match status" value="1"/>
</dbReference>
<dbReference type="AlphaFoldDB" id="A0A0R1NVT2"/>
<proteinExistence type="predicted"/>
<dbReference type="InterPro" id="IPR043519">
    <property type="entry name" value="NT_sf"/>
</dbReference>
<dbReference type="SUPFAM" id="SSF81301">
    <property type="entry name" value="Nucleotidyltransferase"/>
    <property type="match status" value="1"/>
</dbReference>
<sequence length="200" mass="23885">MDVISVIDELIDDIYSLHNEFEGEYLQERNLAFNLKKVGFTEIKDNAEFHQMIDFELSQLQTFMFINAYRLAYNSEEATIRHRLKNIDTIDKKIAYYAHKEKSMNKIPLLKGLNDFLGVRIIGNNVNDDLAEIIALLDQKKSNKIISRYYHRDDGKYHALHCYFKKDNFAFPWELQIWDELDKQANFADHDRHEEEKNFR</sequence>
<dbReference type="GO" id="GO:0015970">
    <property type="term" value="P:guanosine tetraphosphate biosynthetic process"/>
    <property type="evidence" value="ECO:0007669"/>
    <property type="project" value="UniProtKB-UniPathway"/>
</dbReference>
<dbReference type="EMBL" id="AZEQ01000020">
    <property type="protein sequence ID" value="KRL24102.1"/>
    <property type="molecule type" value="Genomic_DNA"/>
</dbReference>
<protein>
    <submittedName>
        <fullName evidence="1">Uncharacterized protein</fullName>
    </submittedName>
</protein>
<reference evidence="1 2" key="1">
    <citation type="journal article" date="2015" name="Genome Announc.">
        <title>Expanding the biotechnology potential of lactobacilli through comparative genomics of 213 strains and associated genera.</title>
        <authorList>
            <person name="Sun Z."/>
            <person name="Harris H.M."/>
            <person name="McCann A."/>
            <person name="Guo C."/>
            <person name="Argimon S."/>
            <person name="Zhang W."/>
            <person name="Yang X."/>
            <person name="Jeffery I.B."/>
            <person name="Cooney J.C."/>
            <person name="Kagawa T.F."/>
            <person name="Liu W."/>
            <person name="Song Y."/>
            <person name="Salvetti E."/>
            <person name="Wrobel A."/>
            <person name="Rasinkangas P."/>
            <person name="Parkhill J."/>
            <person name="Rea M.C."/>
            <person name="O'Sullivan O."/>
            <person name="Ritari J."/>
            <person name="Douillard F.P."/>
            <person name="Paul Ross R."/>
            <person name="Yang R."/>
            <person name="Briner A.E."/>
            <person name="Felis G.E."/>
            <person name="de Vos W.M."/>
            <person name="Barrangou R."/>
            <person name="Klaenhammer T.R."/>
            <person name="Caufield P.W."/>
            <person name="Cui Y."/>
            <person name="Zhang H."/>
            <person name="O'Toole P.W."/>
        </authorList>
    </citation>
    <scope>NUCLEOTIDE SEQUENCE [LARGE SCALE GENOMIC DNA]</scope>
    <source>
        <strain evidence="1 2">DSM 13345</strain>
    </source>
</reference>
<name>A0A0R1NVT2_LIMMU</name>
<accession>A0A0R1NVT2</accession>
<organism evidence="1 2">
    <name type="scientific">Limosilactobacillus mucosae DSM 13345</name>
    <dbReference type="NCBI Taxonomy" id="1423771"/>
    <lineage>
        <taxon>Bacteria</taxon>
        <taxon>Bacillati</taxon>
        <taxon>Bacillota</taxon>
        <taxon>Bacilli</taxon>
        <taxon>Lactobacillales</taxon>
        <taxon>Lactobacillaceae</taxon>
        <taxon>Limosilactobacillus</taxon>
    </lineage>
</organism>
<dbReference type="RefSeq" id="WP_056968632.1">
    <property type="nucleotide sequence ID" value="NZ_AZEQ01000020.1"/>
</dbReference>
<dbReference type="Proteomes" id="UP000050901">
    <property type="component" value="Unassembled WGS sequence"/>
</dbReference>
<gene>
    <name evidence="1" type="ORF">FC47_GL001038</name>
</gene>